<comment type="caution">
    <text evidence="1">The sequence shown here is derived from an EMBL/GenBank/DDBJ whole genome shotgun (WGS) entry which is preliminary data.</text>
</comment>
<dbReference type="Proteomes" id="UP000291422">
    <property type="component" value="Unassembled WGS sequence"/>
</dbReference>
<accession>A0A4Q4MZH3</accession>
<reference evidence="2" key="1">
    <citation type="journal article" date="2019" name="bioRxiv">
        <title>Genomics, evolutionary history and diagnostics of the Alternaria alternata species group including apple and Asian pear pathotypes.</title>
        <authorList>
            <person name="Armitage A.D."/>
            <person name="Cockerton H.M."/>
            <person name="Sreenivasaprasad S."/>
            <person name="Woodhall J.W."/>
            <person name="Lane C.R."/>
            <person name="Harrison R.J."/>
            <person name="Clarkson J.P."/>
        </authorList>
    </citation>
    <scope>NUCLEOTIDE SEQUENCE [LARGE SCALE GENOMIC DNA]</scope>
    <source>
        <strain evidence="2">FERA 1177</strain>
    </source>
</reference>
<name>A0A4Q4MZH3_ALTAL</name>
<dbReference type="AlphaFoldDB" id="A0A4Q4MZH3"/>
<dbReference type="EMBL" id="PDXD01000091">
    <property type="protein sequence ID" value="RYN63065.1"/>
    <property type="molecule type" value="Genomic_DNA"/>
</dbReference>
<gene>
    <name evidence="1" type="ORF">AA0117_g12846</name>
</gene>
<evidence type="ECO:0000313" key="1">
    <source>
        <dbReference type="EMBL" id="RYN63065.1"/>
    </source>
</evidence>
<evidence type="ECO:0000313" key="2">
    <source>
        <dbReference type="Proteomes" id="UP000291422"/>
    </source>
</evidence>
<protein>
    <submittedName>
        <fullName evidence="1">Uncharacterized protein</fullName>
    </submittedName>
</protein>
<organism evidence="1 2">
    <name type="scientific">Alternaria alternata</name>
    <name type="common">Alternaria rot fungus</name>
    <name type="synonym">Torula alternata</name>
    <dbReference type="NCBI Taxonomy" id="5599"/>
    <lineage>
        <taxon>Eukaryota</taxon>
        <taxon>Fungi</taxon>
        <taxon>Dikarya</taxon>
        <taxon>Ascomycota</taxon>
        <taxon>Pezizomycotina</taxon>
        <taxon>Dothideomycetes</taxon>
        <taxon>Pleosporomycetidae</taxon>
        <taxon>Pleosporales</taxon>
        <taxon>Pleosporineae</taxon>
        <taxon>Pleosporaceae</taxon>
        <taxon>Alternaria</taxon>
        <taxon>Alternaria sect. Alternaria</taxon>
        <taxon>Alternaria alternata complex</taxon>
    </lineage>
</organism>
<proteinExistence type="predicted"/>
<sequence length="112" mass="12714">MLEFELKKGAKTQEAQMRAGHDKLQWDRFYNITKAEINTLVEANPDISWPTVPGDVLATIFARVNARLRDEQIPEVQYDVFSWRMARAIQYRMTSNNKPKDSAATAPVAGSS</sequence>